<organism evidence="2 3">
    <name type="scientific">Paractinoplanes rishiriensis</name>
    <dbReference type="NCBI Taxonomy" id="1050105"/>
    <lineage>
        <taxon>Bacteria</taxon>
        <taxon>Bacillati</taxon>
        <taxon>Actinomycetota</taxon>
        <taxon>Actinomycetes</taxon>
        <taxon>Micromonosporales</taxon>
        <taxon>Micromonosporaceae</taxon>
        <taxon>Paractinoplanes</taxon>
    </lineage>
</organism>
<keyword evidence="1" id="KW-1133">Transmembrane helix</keyword>
<keyword evidence="1" id="KW-0812">Transmembrane</keyword>
<evidence type="ECO:0000313" key="2">
    <source>
        <dbReference type="EMBL" id="GIE95458.1"/>
    </source>
</evidence>
<feature type="transmembrane region" description="Helical" evidence="1">
    <location>
        <begin position="189"/>
        <end position="207"/>
    </location>
</feature>
<proteinExistence type="predicted"/>
<dbReference type="AlphaFoldDB" id="A0A919JV93"/>
<feature type="transmembrane region" description="Helical" evidence="1">
    <location>
        <begin position="118"/>
        <end position="141"/>
    </location>
</feature>
<name>A0A919JV93_9ACTN</name>
<protein>
    <submittedName>
        <fullName evidence="2">Uncharacterized protein</fullName>
    </submittedName>
</protein>
<reference evidence="2" key="1">
    <citation type="submission" date="2021-01" db="EMBL/GenBank/DDBJ databases">
        <title>Whole genome shotgun sequence of Actinoplanes rishiriensis NBRC 108556.</title>
        <authorList>
            <person name="Komaki H."/>
            <person name="Tamura T."/>
        </authorList>
    </citation>
    <scope>NUCLEOTIDE SEQUENCE</scope>
    <source>
        <strain evidence="2">NBRC 108556</strain>
    </source>
</reference>
<dbReference type="RefSeq" id="WP_203781755.1">
    <property type="nucleotide sequence ID" value="NZ_BOMV01000029.1"/>
</dbReference>
<keyword evidence="3" id="KW-1185">Reference proteome</keyword>
<dbReference type="Proteomes" id="UP000636960">
    <property type="component" value="Unassembled WGS sequence"/>
</dbReference>
<feature type="transmembrane region" description="Helical" evidence="1">
    <location>
        <begin position="92"/>
        <end position="112"/>
    </location>
</feature>
<feature type="transmembrane region" description="Helical" evidence="1">
    <location>
        <begin position="29"/>
        <end position="50"/>
    </location>
</feature>
<feature type="transmembrane region" description="Helical" evidence="1">
    <location>
        <begin position="62"/>
        <end position="80"/>
    </location>
</feature>
<keyword evidence="1" id="KW-0472">Membrane</keyword>
<comment type="caution">
    <text evidence="2">The sequence shown here is derived from an EMBL/GenBank/DDBJ whole genome shotgun (WGS) entry which is preliminary data.</text>
</comment>
<sequence>MPEEFGPVGRGEAIQALSREVLIRRSLDISPSGFITIISIIQGVALGLLAQNTFPKPTVLGGIQSVTLLLVFVSVFYYYLTMSVLLRWAPSFLDCFLPFVIASLEIPPAFFLGNAVAWNAWLAGFWFLTMGGLMITTKWSPVSHFGNVRKAHRLLHDLLRELRYTAGIGGFMVAFCALCAHLIPWQRQGWGIVGAGTVLAMVAMIVARTELRASQIHALYGVNRPPFN</sequence>
<accession>A0A919JV93</accession>
<gene>
    <name evidence="2" type="ORF">Ari01nite_29230</name>
</gene>
<evidence type="ECO:0000256" key="1">
    <source>
        <dbReference type="SAM" id="Phobius"/>
    </source>
</evidence>
<evidence type="ECO:0000313" key="3">
    <source>
        <dbReference type="Proteomes" id="UP000636960"/>
    </source>
</evidence>
<feature type="transmembrane region" description="Helical" evidence="1">
    <location>
        <begin position="162"/>
        <end position="183"/>
    </location>
</feature>
<dbReference type="EMBL" id="BOMV01000029">
    <property type="protein sequence ID" value="GIE95458.1"/>
    <property type="molecule type" value="Genomic_DNA"/>
</dbReference>